<dbReference type="Pfam" id="PF00172">
    <property type="entry name" value="Zn_clus"/>
    <property type="match status" value="1"/>
</dbReference>
<feature type="region of interest" description="Disordered" evidence="3">
    <location>
        <begin position="805"/>
        <end position="828"/>
    </location>
</feature>
<feature type="region of interest" description="Disordered" evidence="3">
    <location>
        <begin position="1"/>
        <end position="38"/>
    </location>
</feature>
<dbReference type="CDD" id="cd00067">
    <property type="entry name" value="GAL4"/>
    <property type="match status" value="1"/>
</dbReference>
<sequence length="828" mass="90235">MAGNDGVERGKRKGTNATGPTDAQARQENPAPAKRQRVSRACDQCRAAREKCDGIQPICFTCASSNRNCSYTANPKKRGIQPGYIRTLELALAWTFSNNPKAEDSLVSFLNQADGRSLLLGKDSDSSNKLHRKWRRSNFCKNIDKVLSGSELAPEADRPLSPASPEDDKPDDDDFAADASVASPNGTSNFPAPLKNVGDGASQLGSPSKYPPFEIRSSFLPPSPARLRLPSNLWRLFDVYFAYTHSWFPIAEKHDILKISYSYPEDGLELSPKGLGTGDHAELWAILAIASVQECAASSNNSQMEPTDNSLLQPNDIYNAARDLIPTEQGAHEIGHVKALLLLALVNIGADKSRAAWLQIGYAIRIAMLLGLHNSTQRTDNFPFTEERNPREKHVFLACFALDTIISAHLGREPILKREHVTRVGLLAEDGLEEWHPWVGCPDFKPSTSNPAQYNRSPVHTISTFNNIVRILTVINDVLRGSLDGHAASMHLQQWISSIPPSLKAVYSSQQLPAPTPTLFDLRLIYLLASMAFAVPTAVPVEAVVETLLRYANAFGTPAMLPIFSPMISLAGRSGAFEALPPDIRAKWTSLLTNYRGLWRSYEKPRAHHRSTNSQAQAASESNFGTAISSTTHTFPYPSPASQNQSSLSAYSPQSFSLKNSGAVDIMSPEYSQVLGGVQPAPQQQQQQTTTGFPTRRNTIQSLAPPALDKPPPQQQPAPTSNALANTTNPDQQPPSSLERFTATSPNDLDALFDELATLEGPERLDRQPQFMQNLGFAPDMSLSDVLTPDYSGLDSVFGSFMGRAGAPGPNLDATGTAGDQRRLSDET</sequence>
<name>A0ABR1YTW1_9PEZI</name>
<feature type="domain" description="Zn(2)-C6 fungal-type" evidence="4">
    <location>
        <begin position="41"/>
        <end position="71"/>
    </location>
</feature>
<feature type="compositionally biased region" description="Polar residues" evidence="3">
    <location>
        <begin position="692"/>
        <end position="702"/>
    </location>
</feature>
<dbReference type="Gene3D" id="4.10.240.10">
    <property type="entry name" value="Zn(2)-C6 fungal-type DNA-binding domain"/>
    <property type="match status" value="1"/>
</dbReference>
<feature type="region of interest" description="Disordered" evidence="3">
    <location>
        <begin position="151"/>
        <end position="206"/>
    </location>
</feature>
<dbReference type="InterPro" id="IPR007219">
    <property type="entry name" value="XnlR_reg_dom"/>
</dbReference>
<dbReference type="SMART" id="SM00066">
    <property type="entry name" value="GAL4"/>
    <property type="match status" value="1"/>
</dbReference>
<accession>A0ABR1YTW1</accession>
<evidence type="ECO:0000313" key="5">
    <source>
        <dbReference type="EMBL" id="KAK8238426.1"/>
    </source>
</evidence>
<proteinExistence type="predicted"/>
<dbReference type="PROSITE" id="PS50048">
    <property type="entry name" value="ZN2_CY6_FUNGAL_2"/>
    <property type="match status" value="1"/>
</dbReference>
<keyword evidence="1" id="KW-0479">Metal-binding</keyword>
<feature type="region of interest" description="Disordered" evidence="3">
    <location>
        <begin position="676"/>
        <end position="743"/>
    </location>
</feature>
<dbReference type="InterPro" id="IPR052783">
    <property type="entry name" value="Metabolic/Drug-Res_Regulator"/>
</dbReference>
<organism evidence="5 6">
    <name type="scientific">Phyllosticta capitalensis</name>
    <dbReference type="NCBI Taxonomy" id="121624"/>
    <lineage>
        <taxon>Eukaryota</taxon>
        <taxon>Fungi</taxon>
        <taxon>Dikarya</taxon>
        <taxon>Ascomycota</taxon>
        <taxon>Pezizomycotina</taxon>
        <taxon>Dothideomycetes</taxon>
        <taxon>Dothideomycetes incertae sedis</taxon>
        <taxon>Botryosphaeriales</taxon>
        <taxon>Phyllostictaceae</taxon>
        <taxon>Phyllosticta</taxon>
    </lineage>
</organism>
<dbReference type="Pfam" id="PF04082">
    <property type="entry name" value="Fungal_trans"/>
    <property type="match status" value="1"/>
</dbReference>
<evidence type="ECO:0000313" key="6">
    <source>
        <dbReference type="Proteomes" id="UP001492380"/>
    </source>
</evidence>
<dbReference type="PROSITE" id="PS00463">
    <property type="entry name" value="ZN2_CY6_FUNGAL_1"/>
    <property type="match status" value="1"/>
</dbReference>
<dbReference type="CDD" id="cd12148">
    <property type="entry name" value="fungal_TF_MHR"/>
    <property type="match status" value="1"/>
</dbReference>
<feature type="region of interest" description="Disordered" evidence="3">
    <location>
        <begin position="629"/>
        <end position="654"/>
    </location>
</feature>
<evidence type="ECO:0000259" key="4">
    <source>
        <dbReference type="PROSITE" id="PS50048"/>
    </source>
</evidence>
<dbReference type="PANTHER" id="PTHR47655">
    <property type="entry name" value="QUINIC ACID UTILIZATION ACTIVATOR"/>
    <property type="match status" value="1"/>
</dbReference>
<protein>
    <submittedName>
        <fullName evidence="5">Fungal-specific transcription factor domain-containing protein</fullName>
    </submittedName>
</protein>
<dbReference type="SUPFAM" id="SSF57701">
    <property type="entry name" value="Zn2/Cys6 DNA-binding domain"/>
    <property type="match status" value="1"/>
</dbReference>
<gene>
    <name evidence="5" type="ORF">HDK90DRAFT_225413</name>
</gene>
<dbReference type="SMART" id="SM00906">
    <property type="entry name" value="Fungal_trans"/>
    <property type="match status" value="1"/>
</dbReference>
<dbReference type="Proteomes" id="UP001492380">
    <property type="component" value="Unassembled WGS sequence"/>
</dbReference>
<dbReference type="EMBL" id="JBBWRZ010000004">
    <property type="protein sequence ID" value="KAK8238426.1"/>
    <property type="molecule type" value="Genomic_DNA"/>
</dbReference>
<reference evidence="5 6" key="1">
    <citation type="submission" date="2024-04" db="EMBL/GenBank/DDBJ databases">
        <title>Phyllosticta paracitricarpa is synonymous to the EU quarantine fungus P. citricarpa based on phylogenomic analyses.</title>
        <authorList>
            <consortium name="Lawrence Berkeley National Laboratory"/>
            <person name="Van Ingen-Buijs V.A."/>
            <person name="Van Westerhoven A.C."/>
            <person name="Haridas S."/>
            <person name="Skiadas P."/>
            <person name="Martin F."/>
            <person name="Groenewald J.Z."/>
            <person name="Crous P.W."/>
            <person name="Seidl M.F."/>
        </authorList>
    </citation>
    <scope>NUCLEOTIDE SEQUENCE [LARGE SCALE GENOMIC DNA]</scope>
    <source>
        <strain evidence="5 6">CBS 123374</strain>
    </source>
</reference>
<comment type="caution">
    <text evidence="5">The sequence shown here is derived from an EMBL/GenBank/DDBJ whole genome shotgun (WGS) entry which is preliminary data.</text>
</comment>
<keyword evidence="6" id="KW-1185">Reference proteome</keyword>
<evidence type="ECO:0000256" key="3">
    <source>
        <dbReference type="SAM" id="MobiDB-lite"/>
    </source>
</evidence>
<evidence type="ECO:0000256" key="1">
    <source>
        <dbReference type="ARBA" id="ARBA00022723"/>
    </source>
</evidence>
<keyword evidence="2" id="KW-0539">Nucleus</keyword>
<dbReference type="PANTHER" id="PTHR47655:SF2">
    <property type="entry name" value="QUINIC ACID UTILIZATION ACTIVATOR"/>
    <property type="match status" value="1"/>
</dbReference>
<evidence type="ECO:0000256" key="2">
    <source>
        <dbReference type="ARBA" id="ARBA00023242"/>
    </source>
</evidence>
<feature type="compositionally biased region" description="Polar residues" evidence="3">
    <location>
        <begin position="15"/>
        <end position="27"/>
    </location>
</feature>
<dbReference type="InterPro" id="IPR001138">
    <property type="entry name" value="Zn2Cys6_DnaBD"/>
</dbReference>
<feature type="compositionally biased region" description="Polar residues" evidence="3">
    <location>
        <begin position="717"/>
        <end position="736"/>
    </location>
</feature>
<dbReference type="InterPro" id="IPR036864">
    <property type="entry name" value="Zn2-C6_fun-type_DNA-bd_sf"/>
</dbReference>